<keyword evidence="2" id="KW-0805">Transcription regulation</keyword>
<protein>
    <recommendedName>
        <fullName evidence="7">TF-B3 domain-containing protein</fullName>
    </recommendedName>
</protein>
<dbReference type="AlphaFoldDB" id="A0A8X8VVZ9"/>
<dbReference type="Gene3D" id="2.40.330.10">
    <property type="entry name" value="DNA-binding pseudobarrel domain"/>
    <property type="match status" value="2"/>
</dbReference>
<accession>A0A8X8VVZ9</accession>
<evidence type="ECO:0000259" key="7">
    <source>
        <dbReference type="PROSITE" id="PS50863"/>
    </source>
</evidence>
<dbReference type="InterPro" id="IPR050655">
    <property type="entry name" value="Plant_B3_domain"/>
</dbReference>
<dbReference type="Pfam" id="PF02362">
    <property type="entry name" value="B3"/>
    <property type="match status" value="2"/>
</dbReference>
<dbReference type="PANTHER" id="PTHR31920:SF132">
    <property type="entry name" value="TF-B3 DOMAIN-CONTAINING PROTEIN"/>
    <property type="match status" value="1"/>
</dbReference>
<evidence type="ECO:0000313" key="9">
    <source>
        <dbReference type="Proteomes" id="UP000298416"/>
    </source>
</evidence>
<gene>
    <name evidence="8" type="ORF">SASPL_156797</name>
</gene>
<feature type="region of interest" description="Disordered" evidence="6">
    <location>
        <begin position="135"/>
        <end position="166"/>
    </location>
</feature>
<evidence type="ECO:0000256" key="3">
    <source>
        <dbReference type="ARBA" id="ARBA00023125"/>
    </source>
</evidence>
<dbReference type="PROSITE" id="PS50863">
    <property type="entry name" value="B3"/>
    <property type="match status" value="2"/>
</dbReference>
<evidence type="ECO:0000256" key="4">
    <source>
        <dbReference type="ARBA" id="ARBA00023163"/>
    </source>
</evidence>
<dbReference type="GO" id="GO:0003677">
    <property type="term" value="F:DNA binding"/>
    <property type="evidence" value="ECO:0007669"/>
    <property type="project" value="UniProtKB-KW"/>
</dbReference>
<comment type="subcellular location">
    <subcellularLocation>
        <location evidence="1">Nucleus</location>
    </subcellularLocation>
</comment>
<evidence type="ECO:0000313" key="8">
    <source>
        <dbReference type="EMBL" id="KAG6383448.1"/>
    </source>
</evidence>
<reference evidence="8" key="2">
    <citation type="submission" date="2020-08" db="EMBL/GenBank/DDBJ databases">
        <title>Plant Genome Project.</title>
        <authorList>
            <person name="Zhang R.-G."/>
        </authorList>
    </citation>
    <scope>NUCLEOTIDE SEQUENCE</scope>
    <source>
        <strain evidence="8">Huo1</strain>
        <tissue evidence="8">Leaf</tissue>
    </source>
</reference>
<proteinExistence type="predicted"/>
<evidence type="ECO:0000256" key="5">
    <source>
        <dbReference type="ARBA" id="ARBA00023242"/>
    </source>
</evidence>
<comment type="caution">
    <text evidence="8">The sequence shown here is derived from an EMBL/GenBank/DDBJ whole genome shotgun (WGS) entry which is preliminary data.</text>
</comment>
<dbReference type="Proteomes" id="UP000298416">
    <property type="component" value="Unassembled WGS sequence"/>
</dbReference>
<dbReference type="InterPro" id="IPR003340">
    <property type="entry name" value="B3_DNA-bd"/>
</dbReference>
<organism evidence="8">
    <name type="scientific">Salvia splendens</name>
    <name type="common">Scarlet sage</name>
    <dbReference type="NCBI Taxonomy" id="180675"/>
    <lineage>
        <taxon>Eukaryota</taxon>
        <taxon>Viridiplantae</taxon>
        <taxon>Streptophyta</taxon>
        <taxon>Embryophyta</taxon>
        <taxon>Tracheophyta</taxon>
        <taxon>Spermatophyta</taxon>
        <taxon>Magnoliopsida</taxon>
        <taxon>eudicotyledons</taxon>
        <taxon>Gunneridae</taxon>
        <taxon>Pentapetalae</taxon>
        <taxon>asterids</taxon>
        <taxon>lamiids</taxon>
        <taxon>Lamiales</taxon>
        <taxon>Lamiaceae</taxon>
        <taxon>Nepetoideae</taxon>
        <taxon>Mentheae</taxon>
        <taxon>Salviinae</taxon>
        <taxon>Salvia</taxon>
        <taxon>Salvia subgen. Calosphace</taxon>
        <taxon>core Calosphace</taxon>
    </lineage>
</organism>
<feature type="domain" description="TF-B3" evidence="7">
    <location>
        <begin position="218"/>
        <end position="270"/>
    </location>
</feature>
<keyword evidence="5" id="KW-0539">Nucleus</keyword>
<feature type="compositionally biased region" description="Acidic residues" evidence="6">
    <location>
        <begin position="140"/>
        <end position="160"/>
    </location>
</feature>
<evidence type="ECO:0000256" key="6">
    <source>
        <dbReference type="SAM" id="MobiDB-lite"/>
    </source>
</evidence>
<keyword evidence="4" id="KW-0804">Transcription</keyword>
<keyword evidence="3" id="KW-0238">DNA-binding</keyword>
<dbReference type="SMART" id="SM01019">
    <property type="entry name" value="B3"/>
    <property type="match status" value="2"/>
</dbReference>
<evidence type="ECO:0000256" key="1">
    <source>
        <dbReference type="ARBA" id="ARBA00004123"/>
    </source>
</evidence>
<dbReference type="PANTHER" id="PTHR31920">
    <property type="entry name" value="B3 DOMAIN-CONTAINING"/>
    <property type="match status" value="1"/>
</dbReference>
<feature type="domain" description="TF-B3" evidence="7">
    <location>
        <begin position="22"/>
        <end position="115"/>
    </location>
</feature>
<reference evidence="8" key="1">
    <citation type="submission" date="2018-01" db="EMBL/GenBank/DDBJ databases">
        <authorList>
            <person name="Mao J.F."/>
        </authorList>
    </citation>
    <scope>NUCLEOTIDE SEQUENCE</scope>
    <source>
        <strain evidence="8">Huo1</strain>
        <tissue evidence="8">Leaf</tissue>
    </source>
</reference>
<keyword evidence="9" id="KW-1185">Reference proteome</keyword>
<evidence type="ECO:0000256" key="2">
    <source>
        <dbReference type="ARBA" id="ARBA00023015"/>
    </source>
</evidence>
<dbReference type="GO" id="GO:0005634">
    <property type="term" value="C:nucleus"/>
    <property type="evidence" value="ECO:0007669"/>
    <property type="project" value="UniProtKB-SubCell"/>
</dbReference>
<dbReference type="EMBL" id="PNBA02000559">
    <property type="protein sequence ID" value="KAG6383448.1"/>
    <property type="molecule type" value="Genomic_DNA"/>
</dbReference>
<dbReference type="InterPro" id="IPR015300">
    <property type="entry name" value="DNA-bd_pseudobarrel_sf"/>
</dbReference>
<sequence length="270" mass="31216">MATTSATAIANSVRCEDYCRFPSFLKRFSRFRNCESIRLPGQWVREYGTDLPLHCTLSMANGKRWVVTMIKFGNGCYFMSGWEEFVKDNYISHGDGLTFTHIGAGEFHVMRYDAKNGCPHRDDYDVWDPSWEGPAKVEPDLDSSDDYESFEDESSEDSGTEDNPALEVSGVGVIPQFSVLLKKTKHEHSLRFPSGFCEKHMSMQSSEWVGAYFTVEEQTWQMVLRNKNGKIRTKRGWKRFMTDNRIRAGMRCTFQLIDVDEVQFYVTFEL</sequence>
<name>A0A8X8VVZ9_SALSN</name>
<dbReference type="SUPFAM" id="SSF101936">
    <property type="entry name" value="DNA-binding pseudobarrel domain"/>
    <property type="match status" value="2"/>
</dbReference>
<dbReference type="CDD" id="cd10017">
    <property type="entry name" value="B3_DNA"/>
    <property type="match status" value="2"/>
</dbReference>